<name>A0A4U8UXW4_STECR</name>
<dbReference type="PROSITE" id="PS51117">
    <property type="entry name" value="LAMININ_NTER"/>
    <property type="match status" value="1"/>
</dbReference>
<dbReference type="Gene3D" id="2.10.25.10">
    <property type="entry name" value="Laminin"/>
    <property type="match status" value="1"/>
</dbReference>
<dbReference type="PANTHER" id="PTHR10574:SF406">
    <property type="entry name" value="LAMININ SUBUNIT ALPHA 5"/>
    <property type="match status" value="1"/>
</dbReference>
<dbReference type="Gene3D" id="2.60.120.260">
    <property type="entry name" value="Galactose-binding domain-like"/>
    <property type="match status" value="1"/>
</dbReference>
<keyword evidence="8" id="KW-0325">Glycoprotein</keyword>
<keyword evidence="9" id="KW-0424">Laminin EGF-like domain</keyword>
<keyword evidence="2" id="KW-0964">Secreted</keyword>
<dbReference type="GO" id="GO:0005201">
    <property type="term" value="F:extracellular matrix structural constituent"/>
    <property type="evidence" value="ECO:0007669"/>
    <property type="project" value="TreeGrafter"/>
</dbReference>
<evidence type="ECO:0000313" key="12">
    <source>
        <dbReference type="Proteomes" id="UP000298663"/>
    </source>
</evidence>
<reference evidence="11 12" key="1">
    <citation type="journal article" date="2015" name="Genome Biol.">
        <title>Comparative genomics of Steinernema reveals deeply conserved gene regulatory networks.</title>
        <authorList>
            <person name="Dillman A.R."/>
            <person name="Macchietto M."/>
            <person name="Porter C.F."/>
            <person name="Rogers A."/>
            <person name="Williams B."/>
            <person name="Antoshechkin I."/>
            <person name="Lee M.M."/>
            <person name="Goodwin Z."/>
            <person name="Lu X."/>
            <person name="Lewis E.E."/>
            <person name="Goodrich-Blair H."/>
            <person name="Stock S.P."/>
            <person name="Adams B.J."/>
            <person name="Sternberg P.W."/>
            <person name="Mortazavi A."/>
        </authorList>
    </citation>
    <scope>NUCLEOTIDE SEQUENCE [LARGE SCALE GENOMIC DNA]</scope>
    <source>
        <strain evidence="11 12">ALL</strain>
    </source>
</reference>
<sequence>MNIAYGRPVTASSTCGEVNGQPIREKYCNIAGSSDYVPDDSQPIMEDPSMIREARAKKQTFVQGGQNCGFCEANSTKYAHPAENMVDGTAAWWQSPPISRGTQYNFINITIDLEQEFHVSSVWIQMANSPRPAAMVFERSTDYGKTYVPWQYFAENPAECYRRFNLQEGKNIETDDEVICSQDFTRIQPLVNGEIFFTVLAYRPSENNFSHSPVLQNFARATNVRLRLLQTNTLKGQYMDVTDRNDPTLTGRYFYAIKEIYLTGRCVCNGHAASCDIAGPHDPRRYLCRCEHNTCGAQCDQCCPGFEQKKWRRSKDKDPFECEPCNCHGHSHECVYEEELEEKGQSLDIHGRFDGGGRCLNCQHNTNGINCNKCADKFFRPVGKFWNETDVCHQAKLVAEIIRNKNDEFHPIFLRFPLKSGRNSDRFACSVRIPNESSRHTGTRSFQTFLTRIWVVSLTVSPTGVQTQIWPCSCRCRRLSLNRSVQTRVAIAVAHEFERGMKSRTPAAAI</sequence>
<dbReference type="InterPro" id="IPR002049">
    <property type="entry name" value="LE_dom"/>
</dbReference>
<dbReference type="Pfam" id="PF00055">
    <property type="entry name" value="Laminin_N"/>
    <property type="match status" value="1"/>
</dbReference>
<dbReference type="SUPFAM" id="SSF57196">
    <property type="entry name" value="EGF/Laminin"/>
    <property type="match status" value="2"/>
</dbReference>
<dbReference type="CDD" id="cd00055">
    <property type="entry name" value="EGF_Lam"/>
    <property type="match status" value="2"/>
</dbReference>
<dbReference type="InterPro" id="IPR008979">
    <property type="entry name" value="Galactose-bd-like_sf"/>
</dbReference>
<dbReference type="OrthoDB" id="10011303at2759"/>
<evidence type="ECO:0000256" key="4">
    <source>
        <dbReference type="ARBA" id="ARBA00022729"/>
    </source>
</evidence>
<dbReference type="GO" id="GO:0009887">
    <property type="term" value="P:animal organ morphogenesis"/>
    <property type="evidence" value="ECO:0007669"/>
    <property type="project" value="TreeGrafter"/>
</dbReference>
<dbReference type="SMART" id="SM00180">
    <property type="entry name" value="EGF_Lam"/>
    <property type="match status" value="2"/>
</dbReference>
<dbReference type="PANTHER" id="PTHR10574">
    <property type="entry name" value="NETRIN/LAMININ-RELATED"/>
    <property type="match status" value="1"/>
</dbReference>
<evidence type="ECO:0000256" key="1">
    <source>
        <dbReference type="ARBA" id="ARBA00004302"/>
    </source>
</evidence>
<keyword evidence="4" id="KW-0732">Signal</keyword>
<evidence type="ECO:0000256" key="2">
    <source>
        <dbReference type="ARBA" id="ARBA00022525"/>
    </source>
</evidence>
<dbReference type="Pfam" id="PF00053">
    <property type="entry name" value="EGF_laminin"/>
    <property type="match status" value="2"/>
</dbReference>
<dbReference type="InterPro" id="IPR008211">
    <property type="entry name" value="Laminin_N"/>
</dbReference>
<keyword evidence="3" id="KW-0272">Extracellular matrix</keyword>
<evidence type="ECO:0000256" key="8">
    <source>
        <dbReference type="ARBA" id="ARBA00023180"/>
    </source>
</evidence>
<protein>
    <recommendedName>
        <fullName evidence="10">Laminin N-terminal domain-containing protein</fullName>
    </recommendedName>
</protein>
<evidence type="ECO:0000256" key="5">
    <source>
        <dbReference type="ARBA" id="ARBA00022737"/>
    </source>
</evidence>
<dbReference type="SMART" id="SM00136">
    <property type="entry name" value="LamNT"/>
    <property type="match status" value="1"/>
</dbReference>
<keyword evidence="7" id="KW-1015">Disulfide bond</keyword>
<dbReference type="FunFam" id="2.10.25.10:FF:000069">
    <property type="entry name" value="Laminin subunit alpha 1"/>
    <property type="match status" value="1"/>
</dbReference>
<comment type="caution">
    <text evidence="11">The sequence shown here is derived from an EMBL/GenBank/DDBJ whole genome shotgun (WGS) entry which is preliminary data.</text>
</comment>
<evidence type="ECO:0000256" key="6">
    <source>
        <dbReference type="ARBA" id="ARBA00022869"/>
    </source>
</evidence>
<accession>A0A4U8UXW4</accession>
<keyword evidence="5" id="KW-0677">Repeat</keyword>
<feature type="domain" description="Laminin N-terminal" evidence="10">
    <location>
        <begin position="1"/>
        <end position="265"/>
    </location>
</feature>
<evidence type="ECO:0000256" key="9">
    <source>
        <dbReference type="ARBA" id="ARBA00023292"/>
    </source>
</evidence>
<dbReference type="EMBL" id="CM016762">
    <property type="protein sequence ID" value="TMS36987.1"/>
    <property type="molecule type" value="Genomic_DNA"/>
</dbReference>
<evidence type="ECO:0000256" key="7">
    <source>
        <dbReference type="ARBA" id="ARBA00023157"/>
    </source>
</evidence>
<dbReference type="SUPFAM" id="SSF49785">
    <property type="entry name" value="Galactose-binding domain-like"/>
    <property type="match status" value="1"/>
</dbReference>
<gene>
    <name evidence="11" type="ORF">L596_004022</name>
</gene>
<dbReference type="GO" id="GO:0007411">
    <property type="term" value="P:axon guidance"/>
    <property type="evidence" value="ECO:0007669"/>
    <property type="project" value="TreeGrafter"/>
</dbReference>
<dbReference type="GO" id="GO:0009888">
    <property type="term" value="P:tissue development"/>
    <property type="evidence" value="ECO:0007669"/>
    <property type="project" value="TreeGrafter"/>
</dbReference>
<keyword evidence="6" id="KW-0084">Basement membrane</keyword>
<proteinExistence type="predicted"/>
<organism evidence="11 12">
    <name type="scientific">Steinernema carpocapsae</name>
    <name type="common">Entomopathogenic nematode</name>
    <dbReference type="NCBI Taxonomy" id="34508"/>
    <lineage>
        <taxon>Eukaryota</taxon>
        <taxon>Metazoa</taxon>
        <taxon>Ecdysozoa</taxon>
        <taxon>Nematoda</taxon>
        <taxon>Chromadorea</taxon>
        <taxon>Rhabditida</taxon>
        <taxon>Tylenchina</taxon>
        <taxon>Panagrolaimomorpha</taxon>
        <taxon>Strongyloidoidea</taxon>
        <taxon>Steinernematidae</taxon>
        <taxon>Steinernema</taxon>
    </lineage>
</organism>
<dbReference type="EMBL" id="AZBU02000001">
    <property type="protein sequence ID" value="TMS36987.1"/>
    <property type="molecule type" value="Genomic_DNA"/>
</dbReference>
<dbReference type="PROSITE" id="PS01248">
    <property type="entry name" value="EGF_LAM_1"/>
    <property type="match status" value="1"/>
</dbReference>
<dbReference type="InterPro" id="IPR050440">
    <property type="entry name" value="Laminin/Netrin_ECM"/>
</dbReference>
<dbReference type="AlphaFoldDB" id="A0A4U8UXW4"/>
<reference evidence="11 12" key="2">
    <citation type="journal article" date="2019" name="G3 (Bethesda)">
        <title>Hybrid Assembly of the Genome of the Entomopathogenic Nematode Steinernema carpocapsae Identifies the X-Chromosome.</title>
        <authorList>
            <person name="Serra L."/>
            <person name="Macchietto M."/>
            <person name="Macias-Munoz A."/>
            <person name="McGill C.J."/>
            <person name="Rodriguez I.M."/>
            <person name="Rodriguez B."/>
            <person name="Murad R."/>
            <person name="Mortazavi A."/>
        </authorList>
    </citation>
    <scope>NUCLEOTIDE SEQUENCE [LARGE SCALE GENOMIC DNA]</scope>
    <source>
        <strain evidence="11 12">ALL</strain>
    </source>
</reference>
<dbReference type="Proteomes" id="UP000298663">
    <property type="component" value="Chromosome X"/>
</dbReference>
<evidence type="ECO:0000256" key="3">
    <source>
        <dbReference type="ARBA" id="ARBA00022530"/>
    </source>
</evidence>
<dbReference type="GO" id="GO:0005604">
    <property type="term" value="C:basement membrane"/>
    <property type="evidence" value="ECO:0007669"/>
    <property type="project" value="UniProtKB-SubCell"/>
</dbReference>
<evidence type="ECO:0000259" key="10">
    <source>
        <dbReference type="PROSITE" id="PS51117"/>
    </source>
</evidence>
<keyword evidence="12" id="KW-1185">Reference proteome</keyword>
<evidence type="ECO:0000313" key="11">
    <source>
        <dbReference type="EMBL" id="TMS36987.1"/>
    </source>
</evidence>
<comment type="subcellular location">
    <subcellularLocation>
        <location evidence="1">Secreted</location>
        <location evidence="1">Extracellular space</location>
        <location evidence="1">Extracellular matrix</location>
        <location evidence="1">Basement membrane</location>
    </subcellularLocation>
</comment>